<evidence type="ECO:0000259" key="7">
    <source>
        <dbReference type="Pfam" id="PF14322"/>
    </source>
</evidence>
<dbReference type="InterPro" id="IPR012944">
    <property type="entry name" value="SusD_RagB_dom"/>
</dbReference>
<name>A0AAE3EW95_9FLAO</name>
<feature type="domain" description="SusD-like N-terminal" evidence="7">
    <location>
        <begin position="87"/>
        <end position="203"/>
    </location>
</feature>
<evidence type="ECO:0000256" key="4">
    <source>
        <dbReference type="ARBA" id="ARBA00023136"/>
    </source>
</evidence>
<evidence type="ECO:0000256" key="1">
    <source>
        <dbReference type="ARBA" id="ARBA00004442"/>
    </source>
</evidence>
<sequence length="572" mass="65173">MKINNHIKILFILLGLILSSCEKVFDKENLNAVSPEDVWSDEGLAEAYINNIYSLFMPGMAFSGGSSDEAPNSNGNTMQTLLKGTADINTVNYWPYENIRKINILLKEAETSPLNPDFLDKLKGQALFFRAWTYFNLTKLYGGVPLVLHAQNLDESDLSVPRSNAATCFEQITKDLDDAIELLPDEWTGEDFGRIDKGIAMAFKGRALLFYASPQFNPSGDVARWTTAYNANKAAKDFLESKGKGLYQGDYADIWYQEQNEEVIMVNQFFNPGHTYNQNLLRPIWATRDNVGFDRPALHLVNAFPMKDGSAFDPSGGYGEFYKNRDNRFYANIAYNGTPYYGIKDLVDRESYLWLYDTAAGDHSELLLYNGHGNNWTGFYRLKAVDKDIDAPSIDQADVDWIEIRFTEVLMNYGEAANEIGNTAEALQVLYDVRARAGIEVGSGNYGITAIDQASIREAYINERFVEFAFENKRWDDLRRWRRFDILNDQRVHKGLLFTLNAGETAPQGYDNIDDFWDKFSWNTFDVETAPNEIFNIPDNYYFYGIPESYIQKDSNLEQTIGWDGGTFDPLN</sequence>
<protein>
    <submittedName>
        <fullName evidence="8">RagB/SusD family nutrient uptake outer membrane protein</fullName>
    </submittedName>
</protein>
<accession>A0AAE3EW95</accession>
<dbReference type="Gene3D" id="1.25.40.390">
    <property type="match status" value="1"/>
</dbReference>
<dbReference type="GO" id="GO:0009279">
    <property type="term" value="C:cell outer membrane"/>
    <property type="evidence" value="ECO:0007669"/>
    <property type="project" value="UniProtKB-SubCell"/>
</dbReference>
<keyword evidence="9" id="KW-1185">Reference proteome</keyword>
<dbReference type="InterPro" id="IPR033985">
    <property type="entry name" value="SusD-like_N"/>
</dbReference>
<dbReference type="Pfam" id="PF14322">
    <property type="entry name" value="SusD-like_3"/>
    <property type="match status" value="1"/>
</dbReference>
<organism evidence="8 9">
    <name type="scientific">Cerina litoralis</name>
    <dbReference type="NCBI Taxonomy" id="2874477"/>
    <lineage>
        <taxon>Bacteria</taxon>
        <taxon>Pseudomonadati</taxon>
        <taxon>Bacteroidota</taxon>
        <taxon>Flavobacteriia</taxon>
        <taxon>Flavobacteriales</taxon>
        <taxon>Flavobacteriaceae</taxon>
        <taxon>Cerina</taxon>
    </lineage>
</organism>
<evidence type="ECO:0000256" key="3">
    <source>
        <dbReference type="ARBA" id="ARBA00022729"/>
    </source>
</evidence>
<dbReference type="Pfam" id="PF07980">
    <property type="entry name" value="SusD_RagB"/>
    <property type="match status" value="1"/>
</dbReference>
<dbReference type="SUPFAM" id="SSF48452">
    <property type="entry name" value="TPR-like"/>
    <property type="match status" value="1"/>
</dbReference>
<dbReference type="AlphaFoldDB" id="A0AAE3EW95"/>
<comment type="caution">
    <text evidence="8">The sequence shown here is derived from an EMBL/GenBank/DDBJ whole genome shotgun (WGS) entry which is preliminary data.</text>
</comment>
<dbReference type="EMBL" id="JAIRBC010000027">
    <property type="protein sequence ID" value="MCG2462237.1"/>
    <property type="molecule type" value="Genomic_DNA"/>
</dbReference>
<comment type="subcellular location">
    <subcellularLocation>
        <location evidence="1">Cell outer membrane</location>
    </subcellularLocation>
</comment>
<dbReference type="PROSITE" id="PS51257">
    <property type="entry name" value="PROKAR_LIPOPROTEIN"/>
    <property type="match status" value="1"/>
</dbReference>
<keyword evidence="4" id="KW-0472">Membrane</keyword>
<feature type="domain" description="RagB/SusD" evidence="6">
    <location>
        <begin position="262"/>
        <end position="563"/>
    </location>
</feature>
<proteinExistence type="inferred from homology"/>
<evidence type="ECO:0000259" key="6">
    <source>
        <dbReference type="Pfam" id="PF07980"/>
    </source>
</evidence>
<evidence type="ECO:0000256" key="5">
    <source>
        <dbReference type="ARBA" id="ARBA00023237"/>
    </source>
</evidence>
<dbReference type="Proteomes" id="UP001200642">
    <property type="component" value="Unassembled WGS sequence"/>
</dbReference>
<dbReference type="InterPro" id="IPR011990">
    <property type="entry name" value="TPR-like_helical_dom_sf"/>
</dbReference>
<reference evidence="8" key="1">
    <citation type="submission" date="2023-02" db="EMBL/GenBank/DDBJ databases">
        <title>Genome of Flavobacteriaceae gen. nov. sp. strain F89.</title>
        <authorList>
            <person name="Wang Y."/>
        </authorList>
    </citation>
    <scope>NUCLEOTIDE SEQUENCE</scope>
    <source>
        <strain evidence="8">F89</strain>
    </source>
</reference>
<gene>
    <name evidence="8" type="ORF">K8352_15865</name>
</gene>
<keyword evidence="3" id="KW-0732">Signal</keyword>
<dbReference type="RefSeq" id="WP_317903376.1">
    <property type="nucleotide sequence ID" value="NZ_JAIRBC010000027.1"/>
</dbReference>
<evidence type="ECO:0000313" key="8">
    <source>
        <dbReference type="EMBL" id="MCG2462237.1"/>
    </source>
</evidence>
<keyword evidence="5" id="KW-0998">Cell outer membrane</keyword>
<evidence type="ECO:0000256" key="2">
    <source>
        <dbReference type="ARBA" id="ARBA00006275"/>
    </source>
</evidence>
<evidence type="ECO:0000313" key="9">
    <source>
        <dbReference type="Proteomes" id="UP001200642"/>
    </source>
</evidence>
<comment type="similarity">
    <text evidence="2">Belongs to the SusD family.</text>
</comment>